<feature type="domain" description="Type VII secretion system protein EssD-like" evidence="1">
    <location>
        <begin position="584"/>
        <end position="708"/>
    </location>
</feature>
<dbReference type="InterPro" id="IPR044929">
    <property type="entry name" value="DNA/RNA_non-sp_Endonuclease_sf"/>
</dbReference>
<dbReference type="eggNOG" id="COG5444">
    <property type="taxonomic scope" value="Bacteria"/>
</dbReference>
<dbReference type="Gene3D" id="1.20.120.20">
    <property type="entry name" value="Apolipoprotein"/>
    <property type="match status" value="1"/>
</dbReference>
<dbReference type="KEGG" id="cle:Clole_3717"/>
<dbReference type="InterPro" id="IPR044927">
    <property type="entry name" value="Endonuclea_NS_2"/>
</dbReference>
<dbReference type="Proteomes" id="UP000008467">
    <property type="component" value="Chromosome"/>
</dbReference>
<gene>
    <name evidence="2" type="ordered locus">Clole_3717</name>
</gene>
<reference evidence="2 3" key="1">
    <citation type="journal article" date="2011" name="J. Bacteriol.">
        <title>Complete genome sequence of the cellulose-degrading bacterium Cellulosilyticum lentocellum.</title>
        <authorList>
            <consortium name="US DOE Joint Genome Institute"/>
            <person name="Miller D.A."/>
            <person name="Suen G."/>
            <person name="Bruce D."/>
            <person name="Copeland A."/>
            <person name="Cheng J.F."/>
            <person name="Detter C."/>
            <person name="Goodwin L.A."/>
            <person name="Han C.S."/>
            <person name="Hauser L.J."/>
            <person name="Land M.L."/>
            <person name="Lapidus A."/>
            <person name="Lucas S."/>
            <person name="Meincke L."/>
            <person name="Pitluck S."/>
            <person name="Tapia R."/>
            <person name="Teshima H."/>
            <person name="Woyke T."/>
            <person name="Fox B.G."/>
            <person name="Angert E.R."/>
            <person name="Currie C.R."/>
        </authorList>
    </citation>
    <scope>NUCLEOTIDE SEQUENCE [LARGE SCALE GENOMIC DNA]</scope>
    <source>
        <strain evidence="3">ATCC 49066 / DSM 5427 / NCIMB 11756 / RHM5</strain>
    </source>
</reference>
<dbReference type="HOGENOM" id="CLU_384368_0_0_9"/>
<protein>
    <recommendedName>
        <fullName evidence="1">Type VII secretion system protein EssD-like domain-containing protein</fullName>
    </recommendedName>
</protein>
<dbReference type="AlphaFoldDB" id="F2JHQ6"/>
<name>F2JHQ6_CELLD</name>
<accession>F2JHQ6</accession>
<dbReference type="STRING" id="642492.Clole_3717"/>
<keyword evidence="3" id="KW-1185">Reference proteome</keyword>
<dbReference type="RefSeq" id="WP_013658674.1">
    <property type="nucleotide sequence ID" value="NC_015275.1"/>
</dbReference>
<proteinExistence type="predicted"/>
<dbReference type="Gene3D" id="3.40.570.10">
    <property type="entry name" value="Extracellular Endonuclease, subunit A"/>
    <property type="match status" value="1"/>
</dbReference>
<sequence>MGREIEVQTDALISLSRDYRRYGQNIYSKYRSGSSRIESELSSILRKYPEYSSVTSKVYSIQSKLRETEQYIKRLEEKSNKISMGLTEAAKAYTSSEQDAKQLLNNNKLRVDGLGGRSVTTNVSISTKVVSKKEESIGDKIGNLWDNAVDKIKDVVDDATDFVTNFDLSATISGISKKFQDTVSNIKEKVSDVVTHIQTKVSDFADKVKGNVISFASGVKDKWDDFTSGVGNFFKKAKDTLADFGEKLLGGMKNIVDRFSQVVGDTIEFIIERKDDIINGLKKVGVFLLDGTQFVLDILGLIPGVGELADAVNGLIYLARGDLLNAGLSFAACIPFAGWAATGGKIVGKIAKVIDKIGDVSKIVDKVKDVGKVLLKYGDDALKFVMKKGDNVINFLTKKGNELWNFISNSKIYNKVDEIISVISKKGEDIQNFLVKQGEKISLGMKEWWEKQLRMGILPPEIASWINRGMGELGEEVAEEIGEEIVEEVIEKEVKEEIVEELAERAFKDIDFKDIEKVVEEGDILKVKLKDGTEISYKKADLSADELKKLEDSKLIVGEGKAGVVEYGEQYDKIGNKKVLKSNVEYIDSNGYKYVTDDKGRISNVQGNLQLGEGVRNEYAQRTVGGVDRLPTDDGGHLIGSQFNGSGQIDNLVPQNSSINRAGGEWYKMEKRWADALKEGSSVNVNITPIYEGGSVRPSVFKVDYWIDGEKISKKIINP</sequence>
<dbReference type="Pfam" id="PF13930">
    <property type="entry name" value="Endonuclea_NS_2"/>
    <property type="match status" value="1"/>
</dbReference>
<dbReference type="EMBL" id="CP002582">
    <property type="protein sequence ID" value="ADZ85398.1"/>
    <property type="molecule type" value="Genomic_DNA"/>
</dbReference>
<evidence type="ECO:0000259" key="1">
    <source>
        <dbReference type="Pfam" id="PF13930"/>
    </source>
</evidence>
<dbReference type="eggNOG" id="COG3501">
    <property type="taxonomic scope" value="Bacteria"/>
</dbReference>
<evidence type="ECO:0000313" key="3">
    <source>
        <dbReference type="Proteomes" id="UP000008467"/>
    </source>
</evidence>
<dbReference type="CDD" id="cd20745">
    <property type="entry name" value="FIX_RhsA_AHH_HNH-like"/>
    <property type="match status" value="1"/>
</dbReference>
<organism evidence="2 3">
    <name type="scientific">Cellulosilyticum lentocellum (strain ATCC 49066 / DSM 5427 / NCIMB 11756 / RHM5)</name>
    <name type="common">Clostridium lentocellum</name>
    <dbReference type="NCBI Taxonomy" id="642492"/>
    <lineage>
        <taxon>Bacteria</taxon>
        <taxon>Bacillati</taxon>
        <taxon>Bacillota</taxon>
        <taxon>Clostridia</taxon>
        <taxon>Lachnospirales</taxon>
        <taxon>Cellulosilyticaceae</taxon>
        <taxon>Cellulosilyticum</taxon>
    </lineage>
</organism>
<evidence type="ECO:0000313" key="2">
    <source>
        <dbReference type="EMBL" id="ADZ85398.1"/>
    </source>
</evidence>